<gene>
    <name evidence="1" type="ORF">FXF69_13165</name>
</gene>
<organism evidence="1 2">
    <name type="scientific">Actinomadura chibensis</name>
    <dbReference type="NCBI Taxonomy" id="392828"/>
    <lineage>
        <taxon>Bacteria</taxon>
        <taxon>Bacillati</taxon>
        <taxon>Actinomycetota</taxon>
        <taxon>Actinomycetes</taxon>
        <taxon>Streptosporangiales</taxon>
        <taxon>Thermomonosporaceae</taxon>
        <taxon>Actinomadura</taxon>
    </lineage>
</organism>
<accession>A0A5D0NPB5</accession>
<dbReference type="RefSeq" id="WP_067900217.1">
    <property type="nucleotide sequence ID" value="NZ_VSFG01000002.1"/>
</dbReference>
<comment type="caution">
    <text evidence="1">The sequence shown here is derived from an EMBL/GenBank/DDBJ whole genome shotgun (WGS) entry which is preliminary data.</text>
</comment>
<reference evidence="1 2" key="1">
    <citation type="submission" date="2019-08" db="EMBL/GenBank/DDBJ databases">
        <title>Actinomadura sp. nov. CYP1-5 isolated from mountain soil.</title>
        <authorList>
            <person name="Songsumanus A."/>
            <person name="Kuncharoen N."/>
            <person name="Kudo T."/>
            <person name="Yuki M."/>
            <person name="Igarashi Y."/>
            <person name="Tanasupawat S."/>
        </authorList>
    </citation>
    <scope>NUCLEOTIDE SEQUENCE [LARGE SCALE GENOMIC DNA]</scope>
    <source>
        <strain evidence="1 2">JCM 14158</strain>
    </source>
</reference>
<dbReference type="STRING" id="1220554.GCA_001552135_06456"/>
<evidence type="ECO:0000313" key="2">
    <source>
        <dbReference type="Proteomes" id="UP000323380"/>
    </source>
</evidence>
<evidence type="ECO:0000313" key="1">
    <source>
        <dbReference type="EMBL" id="TYB46222.1"/>
    </source>
</evidence>
<protein>
    <submittedName>
        <fullName evidence="1">Uncharacterized protein</fullName>
    </submittedName>
</protein>
<name>A0A5D0NPB5_9ACTN</name>
<proteinExistence type="predicted"/>
<sequence length="103" mass="11161">MTQDYGPLDPLYEAVRARAPQVEAARVHCGLTTEAERNEPMQYVRVSYRTNGPRRVVWDTSLGAYRWDSGPHSGVQLGPDADVAAVRIAHALGASFAPAPAAE</sequence>
<keyword evidence="2" id="KW-1185">Reference proteome</keyword>
<dbReference type="AlphaFoldDB" id="A0A5D0NPB5"/>
<dbReference type="Proteomes" id="UP000323380">
    <property type="component" value="Unassembled WGS sequence"/>
</dbReference>
<dbReference type="EMBL" id="VSFG01000002">
    <property type="protein sequence ID" value="TYB46222.1"/>
    <property type="molecule type" value="Genomic_DNA"/>
</dbReference>